<keyword evidence="1" id="KW-0472">Membrane</keyword>
<dbReference type="EMBL" id="JBHSBL010000005">
    <property type="protein sequence ID" value="MFC4064325.1"/>
    <property type="molecule type" value="Genomic_DNA"/>
</dbReference>
<accession>A0ABV8IKA6</accession>
<proteinExistence type="predicted"/>
<evidence type="ECO:0000313" key="2">
    <source>
        <dbReference type="EMBL" id="MFC4064325.1"/>
    </source>
</evidence>
<organism evidence="2 3">
    <name type="scientific">Actinoplanes subglobosus</name>
    <dbReference type="NCBI Taxonomy" id="1547892"/>
    <lineage>
        <taxon>Bacteria</taxon>
        <taxon>Bacillati</taxon>
        <taxon>Actinomycetota</taxon>
        <taxon>Actinomycetes</taxon>
        <taxon>Micromonosporales</taxon>
        <taxon>Micromonosporaceae</taxon>
        <taxon>Actinoplanes</taxon>
    </lineage>
</organism>
<feature type="transmembrane region" description="Helical" evidence="1">
    <location>
        <begin position="404"/>
        <end position="424"/>
    </location>
</feature>
<dbReference type="Proteomes" id="UP001595867">
    <property type="component" value="Unassembled WGS sequence"/>
</dbReference>
<keyword evidence="1" id="KW-0812">Transmembrane</keyword>
<feature type="transmembrane region" description="Helical" evidence="1">
    <location>
        <begin position="41"/>
        <end position="59"/>
    </location>
</feature>
<evidence type="ECO:0008006" key="4">
    <source>
        <dbReference type="Google" id="ProtNLM"/>
    </source>
</evidence>
<dbReference type="RefSeq" id="WP_378065358.1">
    <property type="nucleotide sequence ID" value="NZ_JBHSBL010000005.1"/>
</dbReference>
<keyword evidence="1" id="KW-1133">Transmembrane helix</keyword>
<feature type="transmembrane region" description="Helical" evidence="1">
    <location>
        <begin position="357"/>
        <end position="377"/>
    </location>
</feature>
<protein>
    <recommendedName>
        <fullName evidence="4">Glycosyl transferase</fullName>
    </recommendedName>
</protein>
<feature type="transmembrane region" description="Helical" evidence="1">
    <location>
        <begin position="259"/>
        <end position="279"/>
    </location>
</feature>
<keyword evidence="3" id="KW-1185">Reference proteome</keyword>
<evidence type="ECO:0000256" key="1">
    <source>
        <dbReference type="SAM" id="Phobius"/>
    </source>
</evidence>
<evidence type="ECO:0000313" key="3">
    <source>
        <dbReference type="Proteomes" id="UP001595867"/>
    </source>
</evidence>
<name>A0ABV8IKA6_9ACTN</name>
<feature type="transmembrane region" description="Helical" evidence="1">
    <location>
        <begin position="207"/>
        <end position="225"/>
    </location>
</feature>
<sequence>MRSADEVTGKQSVEVVDDVAGAAEETAPETGRPRWRRADTWVLLGFLALAVLVMIQLWIDPNGRVLDGNDDDHGIFLFMLAHAERVVFDGASLFYEDRFNVPVGVNMMANTSILALSLPLAPVTHFLGGGVTVALLTTLGLGGTAFAWYWVLSRHLGRTRLAAGIGAAWCGFAPAMVSHANGHVNFVSNYVLPFIVWQVLRLREPGRVWRGGVILGLLITIQIFINEEALLFLALTLGIFAVSYALMERAEVGRIGKRFAAGLGVAALTSGALAGYPLWFQFFGRGNYHGQPFEPSVYVTDLASLGAFARQSLAGIGAVTRRLSVSATEDNTFFGPFGLVMIIVSIVILWRSSAMRATAIAGIALLVMSLGPSLRLVGFHTGIPLPFALISHVPVIDLVSVTRFAMVPAMVAGVLLAFAVDRIADYPAQTRRRFKIGMVLALVPLIPKPLPVVEGTPMPAFITAGTWRDYVPEGKTLVTVPLPDVTTGRTGQRWATLNNLDYATPRGYFMGPADPPWDDTGSWSAPHRYTSQLLMSVGKYGYRPTLTDADRDRIRQDLAYWRAAVVVLVPDSENVAVLRETLVDVLGSPELVGGVEIWRINS</sequence>
<feature type="transmembrane region" description="Helical" evidence="1">
    <location>
        <begin position="133"/>
        <end position="152"/>
    </location>
</feature>
<feature type="transmembrane region" description="Helical" evidence="1">
    <location>
        <begin position="333"/>
        <end position="350"/>
    </location>
</feature>
<gene>
    <name evidence="2" type="ORF">ACFO0C_05245</name>
</gene>
<feature type="transmembrane region" description="Helical" evidence="1">
    <location>
        <begin position="231"/>
        <end position="247"/>
    </location>
</feature>
<reference evidence="3" key="1">
    <citation type="journal article" date="2019" name="Int. J. Syst. Evol. Microbiol.">
        <title>The Global Catalogue of Microorganisms (GCM) 10K type strain sequencing project: providing services to taxonomists for standard genome sequencing and annotation.</title>
        <authorList>
            <consortium name="The Broad Institute Genomics Platform"/>
            <consortium name="The Broad Institute Genome Sequencing Center for Infectious Disease"/>
            <person name="Wu L."/>
            <person name="Ma J."/>
        </authorList>
    </citation>
    <scope>NUCLEOTIDE SEQUENCE [LARGE SCALE GENOMIC DNA]</scope>
    <source>
        <strain evidence="3">TBRC 5832</strain>
    </source>
</reference>
<comment type="caution">
    <text evidence="2">The sequence shown here is derived from an EMBL/GenBank/DDBJ whole genome shotgun (WGS) entry which is preliminary data.</text>
</comment>